<evidence type="ECO:0000313" key="2">
    <source>
        <dbReference type="Proteomes" id="UP000004550"/>
    </source>
</evidence>
<dbReference type="Proteomes" id="UP000004550">
    <property type="component" value="Chromosome"/>
</dbReference>
<evidence type="ECO:0000313" key="1">
    <source>
        <dbReference type="EMBL" id="APL93396.1"/>
    </source>
</evidence>
<name>A0A1L5BKQ5_SPHIB</name>
<dbReference type="EMBL" id="CP013070">
    <property type="protein sequence ID" value="APL93396.1"/>
    <property type="molecule type" value="Genomic_DNA"/>
</dbReference>
<dbReference type="AlphaFoldDB" id="A0A1L5BKQ5"/>
<accession>A0A1L5BKQ5</accession>
<proteinExistence type="predicted"/>
<sequence length="76" mass="8720">MEWKLVREDNGSIAVKNGDLDSEFAALTWARHWLENNADHDRYRLQPEADDRPMLMIRTVTGQWYGMLIAAEAGAT</sequence>
<dbReference type="KEGG" id="sinb:SIDU_02025"/>
<gene>
    <name evidence="1" type="ORF">SIDU_02025</name>
</gene>
<reference evidence="1 2" key="1">
    <citation type="journal article" date="2012" name="J. Bacteriol.">
        <title>Genome sequence of Sphingobium indicum B90A, a hexachlorocyclohexane-degrading bacterium.</title>
        <authorList>
            <person name="Anand S."/>
            <person name="Sangwan N."/>
            <person name="Lata P."/>
            <person name="Kaur J."/>
            <person name="Dua A."/>
            <person name="Singh A.K."/>
            <person name="Verma M."/>
            <person name="Kaur J."/>
            <person name="Khurana J.P."/>
            <person name="Khurana P."/>
            <person name="Mathur S."/>
            <person name="Lal R."/>
        </authorList>
    </citation>
    <scope>NUCLEOTIDE SEQUENCE [LARGE SCALE GENOMIC DNA]</scope>
    <source>
        <strain evidence="2">DSM 16412 / CCM 7286 / MTCC 6364 / B90A</strain>
    </source>
</reference>
<organism evidence="1 2">
    <name type="scientific">Sphingobium indicum (strain DSM 16412 / CCM 7286 / MTCC 6364 / B90A)</name>
    <dbReference type="NCBI Taxonomy" id="861109"/>
    <lineage>
        <taxon>Bacteria</taxon>
        <taxon>Pseudomonadati</taxon>
        <taxon>Pseudomonadota</taxon>
        <taxon>Alphaproteobacteria</taxon>
        <taxon>Sphingomonadales</taxon>
        <taxon>Sphingomonadaceae</taxon>
        <taxon>Sphingobium</taxon>
    </lineage>
</organism>
<dbReference type="RefSeq" id="WP_007683852.1">
    <property type="nucleotide sequence ID" value="NZ_CP013070.1"/>
</dbReference>
<protein>
    <submittedName>
        <fullName evidence="1">Uncharacterized protein</fullName>
    </submittedName>
</protein>